<name>A0A251NZJ0_PRUPE</name>
<dbReference type="Gramene" id="ONI04774">
    <property type="protein sequence ID" value="ONI04774"/>
    <property type="gene ID" value="PRUPE_6G339000"/>
</dbReference>
<evidence type="ECO:0000313" key="2">
    <source>
        <dbReference type="Proteomes" id="UP000006882"/>
    </source>
</evidence>
<dbReference type="AlphaFoldDB" id="A0A251NZJ0"/>
<evidence type="ECO:0000313" key="1">
    <source>
        <dbReference type="EMBL" id="ONI04774.1"/>
    </source>
</evidence>
<proteinExistence type="predicted"/>
<reference evidence="1 2" key="1">
    <citation type="journal article" date="2013" name="Nat. Genet.">
        <title>The high-quality draft genome of peach (Prunus persica) identifies unique patterns of genetic diversity, domestication and genome evolution.</title>
        <authorList>
            <consortium name="International Peach Genome Initiative"/>
            <person name="Verde I."/>
            <person name="Abbott A.G."/>
            <person name="Scalabrin S."/>
            <person name="Jung S."/>
            <person name="Shu S."/>
            <person name="Marroni F."/>
            <person name="Zhebentyayeva T."/>
            <person name="Dettori M.T."/>
            <person name="Grimwood J."/>
            <person name="Cattonaro F."/>
            <person name="Zuccolo A."/>
            <person name="Rossini L."/>
            <person name="Jenkins J."/>
            <person name="Vendramin E."/>
            <person name="Meisel L.A."/>
            <person name="Decroocq V."/>
            <person name="Sosinski B."/>
            <person name="Prochnik S."/>
            <person name="Mitros T."/>
            <person name="Policriti A."/>
            <person name="Cipriani G."/>
            <person name="Dondini L."/>
            <person name="Ficklin S."/>
            <person name="Goodstein D.M."/>
            <person name="Xuan P."/>
            <person name="Del Fabbro C."/>
            <person name="Aramini V."/>
            <person name="Copetti D."/>
            <person name="Gonzalez S."/>
            <person name="Horner D.S."/>
            <person name="Falchi R."/>
            <person name="Lucas S."/>
            <person name="Mica E."/>
            <person name="Maldonado J."/>
            <person name="Lazzari B."/>
            <person name="Bielenberg D."/>
            <person name="Pirona R."/>
            <person name="Miculan M."/>
            <person name="Barakat A."/>
            <person name="Testolin R."/>
            <person name="Stella A."/>
            <person name="Tartarini S."/>
            <person name="Tonutti P."/>
            <person name="Arus P."/>
            <person name="Orellana A."/>
            <person name="Wells C."/>
            <person name="Main D."/>
            <person name="Vizzotto G."/>
            <person name="Silva H."/>
            <person name="Salamini F."/>
            <person name="Schmutz J."/>
            <person name="Morgante M."/>
            <person name="Rokhsar D.S."/>
        </authorList>
    </citation>
    <scope>NUCLEOTIDE SEQUENCE [LARGE SCALE GENOMIC DNA]</scope>
    <source>
        <strain evidence="2">cv. Nemared</strain>
    </source>
</reference>
<sequence>MACTPSKIHIPTMEALMGFLEREREREPFHFRSNFTEAKCGSGGERKAQKEEASRACFDDEVDDTRQQSHAAPEKTAACHSYVLADFLIICCCWWINLPADQ</sequence>
<organism evidence="1 2">
    <name type="scientific">Prunus persica</name>
    <name type="common">Peach</name>
    <name type="synonym">Amygdalus persica</name>
    <dbReference type="NCBI Taxonomy" id="3760"/>
    <lineage>
        <taxon>Eukaryota</taxon>
        <taxon>Viridiplantae</taxon>
        <taxon>Streptophyta</taxon>
        <taxon>Embryophyta</taxon>
        <taxon>Tracheophyta</taxon>
        <taxon>Spermatophyta</taxon>
        <taxon>Magnoliopsida</taxon>
        <taxon>eudicotyledons</taxon>
        <taxon>Gunneridae</taxon>
        <taxon>Pentapetalae</taxon>
        <taxon>rosids</taxon>
        <taxon>fabids</taxon>
        <taxon>Rosales</taxon>
        <taxon>Rosaceae</taxon>
        <taxon>Amygdaloideae</taxon>
        <taxon>Amygdaleae</taxon>
        <taxon>Prunus</taxon>
    </lineage>
</organism>
<dbReference type="EMBL" id="CM007656">
    <property type="protein sequence ID" value="ONI04774.1"/>
    <property type="molecule type" value="Genomic_DNA"/>
</dbReference>
<accession>A0A251NZJ0</accession>
<gene>
    <name evidence="1" type="ORF">PRUPE_6G339000</name>
</gene>
<protein>
    <submittedName>
        <fullName evidence="1">Uncharacterized protein</fullName>
    </submittedName>
</protein>
<keyword evidence="2" id="KW-1185">Reference proteome</keyword>
<dbReference type="Proteomes" id="UP000006882">
    <property type="component" value="Chromosome G6"/>
</dbReference>